<dbReference type="GO" id="GO:0008757">
    <property type="term" value="F:S-adenosylmethionine-dependent methyltransferase activity"/>
    <property type="evidence" value="ECO:0007669"/>
    <property type="project" value="InterPro"/>
</dbReference>
<dbReference type="Pfam" id="PF08241">
    <property type="entry name" value="Methyltransf_11"/>
    <property type="match status" value="1"/>
</dbReference>
<dbReference type="KEGG" id="brz:CFK38_10435"/>
<dbReference type="InterPro" id="IPR013216">
    <property type="entry name" value="Methyltransf_11"/>
</dbReference>
<evidence type="ECO:0000313" key="3">
    <source>
        <dbReference type="Proteomes" id="UP000218165"/>
    </source>
</evidence>
<dbReference type="CDD" id="cd02440">
    <property type="entry name" value="AdoMet_MTases"/>
    <property type="match status" value="1"/>
</dbReference>
<gene>
    <name evidence="2" type="ORF">CFK38_10435</name>
</gene>
<dbReference type="EMBL" id="CP023563">
    <property type="protein sequence ID" value="ATG51889.1"/>
    <property type="molecule type" value="Genomic_DNA"/>
</dbReference>
<reference evidence="3" key="1">
    <citation type="submission" date="2017-09" db="EMBL/GenBank/DDBJ databases">
        <title>Brachybacterium sp. VM2412.</title>
        <authorList>
            <person name="Tak E.J."/>
            <person name="Bae J.-W."/>
        </authorList>
    </citation>
    <scope>NUCLEOTIDE SEQUENCE [LARGE SCALE GENOMIC DNA]</scope>
    <source>
        <strain evidence="3">VM2412</strain>
    </source>
</reference>
<name>A0A291GNG5_9MICO</name>
<feature type="domain" description="Methyltransferase type 11" evidence="1">
    <location>
        <begin position="65"/>
        <end position="152"/>
    </location>
</feature>
<evidence type="ECO:0000313" key="2">
    <source>
        <dbReference type="EMBL" id="ATG51889.1"/>
    </source>
</evidence>
<evidence type="ECO:0000259" key="1">
    <source>
        <dbReference type="Pfam" id="PF08241"/>
    </source>
</evidence>
<organism evidence="2 3">
    <name type="scientific">Brachybacterium vulturis</name>
    <dbReference type="NCBI Taxonomy" id="2017484"/>
    <lineage>
        <taxon>Bacteria</taxon>
        <taxon>Bacillati</taxon>
        <taxon>Actinomycetota</taxon>
        <taxon>Actinomycetes</taxon>
        <taxon>Micrococcales</taxon>
        <taxon>Dermabacteraceae</taxon>
        <taxon>Brachybacterium</taxon>
    </lineage>
</organism>
<proteinExistence type="predicted"/>
<dbReference type="InterPro" id="IPR029063">
    <property type="entry name" value="SAM-dependent_MTases_sf"/>
</dbReference>
<dbReference type="AlphaFoldDB" id="A0A291GNG5"/>
<sequence length="230" mass="24391">MARPAGREAQMNEPGAGAEWDAYLAGFHADRPGITERLLSHSLDARGTTPYDWVADAVGGSGLVVDVACGSAPLWSPRLAGRYLGVDLSSAELDLARHRGAHRITQGSAHALPVQTGIAATVVCSMALMILPDLSAVLGEVRRALRPGGVFVAIVPTTPTGLGDLVFGAGLVRAARGPLSYRNDPLLRRPRRLFAENGLAVREDIRRTYRCELSADRAAEAAASFYLRGP</sequence>
<dbReference type="Gene3D" id="3.40.50.150">
    <property type="entry name" value="Vaccinia Virus protein VP39"/>
    <property type="match status" value="1"/>
</dbReference>
<accession>A0A291GNG5</accession>
<protein>
    <recommendedName>
        <fullName evidence="1">Methyltransferase type 11 domain-containing protein</fullName>
    </recommendedName>
</protein>
<keyword evidence="3" id="KW-1185">Reference proteome</keyword>
<dbReference type="Proteomes" id="UP000218165">
    <property type="component" value="Chromosome"/>
</dbReference>
<dbReference type="SUPFAM" id="SSF53335">
    <property type="entry name" value="S-adenosyl-L-methionine-dependent methyltransferases"/>
    <property type="match status" value="1"/>
</dbReference>